<dbReference type="PANTHER" id="PTHR42820">
    <property type="entry name" value="SHORT-CHAIN DEHYDROGENASE REDUCTASE"/>
    <property type="match status" value="1"/>
</dbReference>
<dbReference type="PRINTS" id="PR00081">
    <property type="entry name" value="GDHRDH"/>
</dbReference>
<dbReference type="AlphaFoldDB" id="A0A0M2NKR0"/>
<organism evidence="4 5">
    <name type="scientific">Christensenella hongkongensis</name>
    <dbReference type="NCBI Taxonomy" id="270498"/>
    <lineage>
        <taxon>Bacteria</taxon>
        <taxon>Bacillati</taxon>
        <taxon>Bacillota</taxon>
        <taxon>Clostridia</taxon>
        <taxon>Christensenellales</taxon>
        <taxon>Christensenellaceae</taxon>
        <taxon>Christensenella</taxon>
    </lineage>
</organism>
<dbReference type="Gene3D" id="3.40.50.720">
    <property type="entry name" value="NAD(P)-binding Rossmann-like Domain"/>
    <property type="match status" value="1"/>
</dbReference>
<dbReference type="RefSeq" id="WP_046443617.1">
    <property type="nucleotide sequence ID" value="NZ_LAYJ01000101.1"/>
</dbReference>
<proteinExistence type="inferred from homology"/>
<dbReference type="OrthoDB" id="9803333at2"/>
<evidence type="ECO:0000256" key="2">
    <source>
        <dbReference type="ARBA" id="ARBA00023002"/>
    </source>
</evidence>
<comment type="similarity">
    <text evidence="1 3">Belongs to the short-chain dehydrogenases/reductases (SDR) family.</text>
</comment>
<evidence type="ECO:0000313" key="5">
    <source>
        <dbReference type="Proteomes" id="UP000034076"/>
    </source>
</evidence>
<evidence type="ECO:0000256" key="3">
    <source>
        <dbReference type="RuleBase" id="RU000363"/>
    </source>
</evidence>
<accession>A0A0M2NKR0</accession>
<dbReference type="EMBL" id="LAYJ01000101">
    <property type="protein sequence ID" value="KKI50835.1"/>
    <property type="molecule type" value="Genomic_DNA"/>
</dbReference>
<dbReference type="EC" id="1.1.1.100" evidence="4"/>
<protein>
    <submittedName>
        <fullName evidence="4">3-oxoacyl-[acyl-carrier protein] reductase</fullName>
        <ecNumber evidence="4">1.1.1.100</ecNumber>
    </submittedName>
</protein>
<dbReference type="PATRIC" id="fig|270498.16.peg.2824"/>
<keyword evidence="5" id="KW-1185">Reference proteome</keyword>
<dbReference type="InterPro" id="IPR002347">
    <property type="entry name" value="SDR_fam"/>
</dbReference>
<dbReference type="STRING" id="270498.CHK_1761"/>
<dbReference type="SUPFAM" id="SSF51735">
    <property type="entry name" value="NAD(P)-binding Rossmann-fold domains"/>
    <property type="match status" value="1"/>
</dbReference>
<dbReference type="CDD" id="cd05233">
    <property type="entry name" value="SDR_c"/>
    <property type="match status" value="1"/>
</dbReference>
<dbReference type="Pfam" id="PF00106">
    <property type="entry name" value="adh_short"/>
    <property type="match status" value="1"/>
</dbReference>
<evidence type="ECO:0000313" key="4">
    <source>
        <dbReference type="EMBL" id="KKI50835.1"/>
    </source>
</evidence>
<evidence type="ECO:0000256" key="1">
    <source>
        <dbReference type="ARBA" id="ARBA00006484"/>
    </source>
</evidence>
<dbReference type="FunFam" id="3.40.50.720:FF:000084">
    <property type="entry name" value="Short-chain dehydrogenase reductase"/>
    <property type="match status" value="1"/>
</dbReference>
<dbReference type="GO" id="GO:0008206">
    <property type="term" value="P:bile acid metabolic process"/>
    <property type="evidence" value="ECO:0007669"/>
    <property type="project" value="UniProtKB-ARBA"/>
</dbReference>
<dbReference type="PROSITE" id="PS00061">
    <property type="entry name" value="ADH_SHORT"/>
    <property type="match status" value="1"/>
</dbReference>
<dbReference type="GO" id="GO:0004316">
    <property type="term" value="F:3-oxoacyl-[acyl-carrier-protein] reductase (NADPH) activity"/>
    <property type="evidence" value="ECO:0007669"/>
    <property type="project" value="UniProtKB-EC"/>
</dbReference>
<dbReference type="Proteomes" id="UP000034076">
    <property type="component" value="Unassembled WGS sequence"/>
</dbReference>
<name>A0A0M2NKR0_9FIRM</name>
<dbReference type="PANTHER" id="PTHR42820:SF1">
    <property type="entry name" value="SHORT-CHAIN DEHYDROGENASE_REDUCTASE FAMILY PROTEIN"/>
    <property type="match status" value="1"/>
</dbReference>
<reference evidence="4 5" key="1">
    <citation type="submission" date="2015-04" db="EMBL/GenBank/DDBJ databases">
        <title>Draft genome sequence of bacteremic isolate Catabacter hongkongensis type strain HKU16T.</title>
        <authorList>
            <person name="Lau S.K."/>
            <person name="Teng J.L."/>
            <person name="Huang Y."/>
            <person name="Curreem S.O."/>
            <person name="Tsui S.K."/>
            <person name="Woo P.C."/>
        </authorList>
    </citation>
    <scope>NUCLEOTIDE SEQUENCE [LARGE SCALE GENOMIC DNA]</scope>
    <source>
        <strain evidence="4 5">HKU16</strain>
    </source>
</reference>
<dbReference type="InterPro" id="IPR020904">
    <property type="entry name" value="Sc_DH/Rdtase_CS"/>
</dbReference>
<comment type="caution">
    <text evidence="4">The sequence shown here is derived from an EMBL/GenBank/DDBJ whole genome shotgun (WGS) entry which is preliminary data.</text>
</comment>
<dbReference type="InterPro" id="IPR036291">
    <property type="entry name" value="NAD(P)-bd_dom_sf"/>
</dbReference>
<sequence length="273" mass="29298">MKYFENRFLGKVIIITGAARGIGAATARRAAKEGAKVVLVDKRAKEGEKVLKEIRDAGGDAIFLPFDISIEENAAKMIEETVKTFGKLDISINNAGVMGNPSPVHEIGKEAMDFTFANNFYSVLFCAKHEILQFLKQGNGGVIVNNASIAGMTGLPGNPAYVASKHAVNGLTKNLALDYARYNIRVNSVNPAGTATPMVEEAYAFVMEKHKEAMKQGLDAAQAQSMAGQKTKTMQEREATAEEQAASILFLASDDATHMTGATLQTDGGWTSF</sequence>
<keyword evidence="2 4" id="KW-0560">Oxidoreductase</keyword>
<dbReference type="PRINTS" id="PR00080">
    <property type="entry name" value="SDRFAMILY"/>
</dbReference>
<gene>
    <name evidence="4" type="ORF">CHK_1761</name>
</gene>